<evidence type="ECO:0000259" key="2">
    <source>
        <dbReference type="Pfam" id="PF00535"/>
    </source>
</evidence>
<dbReference type="SUPFAM" id="SSF53448">
    <property type="entry name" value="Nucleotide-diphospho-sugar transferases"/>
    <property type="match status" value="1"/>
</dbReference>
<evidence type="ECO:0000256" key="1">
    <source>
        <dbReference type="ARBA" id="ARBA00006739"/>
    </source>
</evidence>
<dbReference type="InterPro" id="IPR001173">
    <property type="entry name" value="Glyco_trans_2-like"/>
</dbReference>
<sequence>MNDIGIVMPVYNQVPEFLRDAIQSILHQSYIHFHFVIVIDGASNDTITIVEDETKDDARTKIIYKKKNEGVAKALNTGFEYLMELSDIKYFTWVSSDNIYYQEFLEKLRDSLHNGPPELGLVYSSFRHVDENGHLMKDHPDFEAFHQFQEQPKEYLIDACFIGVSFMYKKIYAQKIEGYVMEPVEDYEYWLRLTEECEIKYVKNILMDYRVDSPKSISTQLRNSVEKNQRWRYFFNLARQQARNRGSVRKMRIYNAKHIFETIPPFLTTLRKFQWS</sequence>
<evidence type="ECO:0000313" key="3">
    <source>
        <dbReference type="EMBL" id="PKG26047.1"/>
    </source>
</evidence>
<dbReference type="Pfam" id="PF00535">
    <property type="entry name" value="Glycos_transf_2"/>
    <property type="match status" value="1"/>
</dbReference>
<dbReference type="PANTHER" id="PTHR22916:SF3">
    <property type="entry name" value="UDP-GLCNAC:BETAGAL BETA-1,3-N-ACETYLGLUCOSAMINYLTRANSFERASE-LIKE PROTEIN 1"/>
    <property type="match status" value="1"/>
</dbReference>
<comment type="similarity">
    <text evidence="1">Belongs to the glycosyltransferase 2 family.</text>
</comment>
<gene>
    <name evidence="3" type="ORF">CWS20_26060</name>
</gene>
<dbReference type="Gene3D" id="3.90.550.10">
    <property type="entry name" value="Spore Coat Polysaccharide Biosynthesis Protein SpsA, Chain A"/>
    <property type="match status" value="1"/>
</dbReference>
<dbReference type="Proteomes" id="UP000233343">
    <property type="component" value="Unassembled WGS sequence"/>
</dbReference>
<dbReference type="GO" id="GO:0016758">
    <property type="term" value="F:hexosyltransferase activity"/>
    <property type="evidence" value="ECO:0007669"/>
    <property type="project" value="UniProtKB-ARBA"/>
</dbReference>
<name>A0A2N0Z969_9BACI</name>
<keyword evidence="3" id="KW-0808">Transferase</keyword>
<keyword evidence="4" id="KW-1185">Reference proteome</keyword>
<protein>
    <submittedName>
        <fullName evidence="3">Glycosyltransferase family 2 protein</fullName>
    </submittedName>
</protein>
<dbReference type="PANTHER" id="PTHR22916">
    <property type="entry name" value="GLYCOSYLTRANSFERASE"/>
    <property type="match status" value="1"/>
</dbReference>
<organism evidence="3 4">
    <name type="scientific">Cytobacillus horneckiae</name>
    <dbReference type="NCBI Taxonomy" id="549687"/>
    <lineage>
        <taxon>Bacteria</taxon>
        <taxon>Bacillati</taxon>
        <taxon>Bacillota</taxon>
        <taxon>Bacilli</taxon>
        <taxon>Bacillales</taxon>
        <taxon>Bacillaceae</taxon>
        <taxon>Cytobacillus</taxon>
    </lineage>
</organism>
<dbReference type="CDD" id="cd00761">
    <property type="entry name" value="Glyco_tranf_GTA_type"/>
    <property type="match status" value="1"/>
</dbReference>
<comment type="caution">
    <text evidence="3">The sequence shown here is derived from an EMBL/GenBank/DDBJ whole genome shotgun (WGS) entry which is preliminary data.</text>
</comment>
<reference evidence="3 4" key="1">
    <citation type="journal article" date="2010" name="Int. J. Syst. Evol. Microbiol.">
        <title>Bacillus horneckiae sp. nov., isolated from a spacecraft-assembly clean room.</title>
        <authorList>
            <person name="Vaishampayan P."/>
            <person name="Probst A."/>
            <person name="Krishnamurthi S."/>
            <person name="Ghosh S."/>
            <person name="Osman S."/>
            <person name="McDowall A."/>
            <person name="Ruckmani A."/>
            <person name="Mayilraj S."/>
            <person name="Venkateswaran K."/>
        </authorList>
    </citation>
    <scope>NUCLEOTIDE SEQUENCE [LARGE SCALE GENOMIC DNA]</scope>
    <source>
        <strain evidence="4">1PO1SC</strain>
    </source>
</reference>
<dbReference type="EMBL" id="PISD01000079">
    <property type="protein sequence ID" value="PKG26047.1"/>
    <property type="molecule type" value="Genomic_DNA"/>
</dbReference>
<evidence type="ECO:0000313" key="4">
    <source>
        <dbReference type="Proteomes" id="UP000233343"/>
    </source>
</evidence>
<feature type="domain" description="Glycosyltransferase 2-like" evidence="2">
    <location>
        <begin position="6"/>
        <end position="173"/>
    </location>
</feature>
<dbReference type="RefSeq" id="WP_066197814.1">
    <property type="nucleotide sequence ID" value="NZ_JARMMB010000001.1"/>
</dbReference>
<dbReference type="InterPro" id="IPR029044">
    <property type="entry name" value="Nucleotide-diphossugar_trans"/>
</dbReference>
<proteinExistence type="inferred from homology"/>
<dbReference type="AlphaFoldDB" id="A0A2N0Z969"/>
<accession>A0A2N0Z969</accession>